<dbReference type="SUPFAM" id="SSF52096">
    <property type="entry name" value="ClpP/crotonase"/>
    <property type="match status" value="1"/>
</dbReference>
<dbReference type="InterPro" id="IPR036034">
    <property type="entry name" value="PDZ_sf"/>
</dbReference>
<dbReference type="Gene3D" id="3.90.226.10">
    <property type="entry name" value="2-enoyl-CoA Hydratase, Chain A, domain 1"/>
    <property type="match status" value="1"/>
</dbReference>
<dbReference type="InterPro" id="IPR005151">
    <property type="entry name" value="Tail-specific_protease"/>
</dbReference>
<evidence type="ECO:0000259" key="1">
    <source>
        <dbReference type="PROSITE" id="PS50106"/>
    </source>
</evidence>
<dbReference type="PANTHER" id="PTHR32060:SF22">
    <property type="entry name" value="CARBOXYL-TERMINAL-PROCESSING PEPTIDASE 3, CHLOROPLASTIC"/>
    <property type="match status" value="1"/>
</dbReference>
<dbReference type="EMBL" id="FRAW01000012">
    <property type="protein sequence ID" value="SHK62752.1"/>
    <property type="molecule type" value="Genomic_DNA"/>
</dbReference>
<feature type="domain" description="PDZ" evidence="1">
    <location>
        <begin position="105"/>
        <end position="156"/>
    </location>
</feature>
<sequence>MKKFILFFSSAIFWMAGCSTDTISIPSIAKEGNEEFKFNYNILHYYYYKAEEELRTPEYYLNNPDTILVNPKYADVAEVVAMYLGMSDLFTFYYPSQYFDAIQSSITESKTNDKSFGMEVDSSLQVKYVYRVGPAATAGVHRGDQIIALDSIPLNDDSTNAFDKYNSILEQKTKDNFLLTVLQNGEARDFSLTRESLLTPTVYLDSIDSVPVIRITEFSNITNGFGEDGSYAEFQDVLNQTDGAKSTVLDLRGNPGGSISLCTQMAGELLSKGDTIIVEKNWKRESPEKTFSTLYTVNEKDGMAKDRYVVLMLDSNSASCAEMFAAALTANIKAPIVGTNSFGKGIGQYYIQTPENGFGVITAIQILDKNGESFHSYGFVPDFDIPDSVSALVKAVELAKAATFKRQAGYNPEVQTYWTSSKYKAIPRTPEESLKLLLRGMALKKLDYLDAH</sequence>
<dbReference type="GO" id="GO:0006508">
    <property type="term" value="P:proteolysis"/>
    <property type="evidence" value="ECO:0007669"/>
    <property type="project" value="InterPro"/>
</dbReference>
<dbReference type="Gene3D" id="2.30.42.10">
    <property type="match status" value="1"/>
</dbReference>
<dbReference type="Proteomes" id="UP000184275">
    <property type="component" value="Unassembled WGS sequence"/>
</dbReference>
<dbReference type="CDD" id="cd06567">
    <property type="entry name" value="Peptidase_S41"/>
    <property type="match status" value="1"/>
</dbReference>
<name>A0A1M6U0C8_9BACT</name>
<dbReference type="Pfam" id="PF03572">
    <property type="entry name" value="Peptidase_S41"/>
    <property type="match status" value="1"/>
</dbReference>
<protein>
    <submittedName>
        <fullName evidence="2">C-terminal peptidase (Prc)</fullName>
    </submittedName>
</protein>
<dbReference type="SMART" id="SM00228">
    <property type="entry name" value="PDZ"/>
    <property type="match status" value="1"/>
</dbReference>
<dbReference type="PANTHER" id="PTHR32060">
    <property type="entry name" value="TAIL-SPECIFIC PROTEASE"/>
    <property type="match status" value="1"/>
</dbReference>
<dbReference type="PROSITE" id="PS51257">
    <property type="entry name" value="PROKAR_LIPOPROTEIN"/>
    <property type="match status" value="1"/>
</dbReference>
<dbReference type="PROSITE" id="PS50106">
    <property type="entry name" value="PDZ"/>
    <property type="match status" value="1"/>
</dbReference>
<gene>
    <name evidence="2" type="ORF">SAMN05720469_1123</name>
</gene>
<accession>A0A1M6U0C8</accession>
<dbReference type="GO" id="GO:0008236">
    <property type="term" value="F:serine-type peptidase activity"/>
    <property type="evidence" value="ECO:0007669"/>
    <property type="project" value="InterPro"/>
</dbReference>
<dbReference type="InterPro" id="IPR001478">
    <property type="entry name" value="PDZ"/>
</dbReference>
<evidence type="ECO:0000313" key="3">
    <source>
        <dbReference type="Proteomes" id="UP000184275"/>
    </source>
</evidence>
<dbReference type="RefSeq" id="WP_073303928.1">
    <property type="nucleotide sequence ID" value="NZ_FRAW01000012.1"/>
</dbReference>
<dbReference type="GO" id="GO:0004175">
    <property type="term" value="F:endopeptidase activity"/>
    <property type="evidence" value="ECO:0007669"/>
    <property type="project" value="TreeGrafter"/>
</dbReference>
<organism evidence="2 3">
    <name type="scientific">Fibrobacter intestinalis</name>
    <dbReference type="NCBI Taxonomy" id="28122"/>
    <lineage>
        <taxon>Bacteria</taxon>
        <taxon>Pseudomonadati</taxon>
        <taxon>Fibrobacterota</taxon>
        <taxon>Fibrobacteria</taxon>
        <taxon>Fibrobacterales</taxon>
        <taxon>Fibrobacteraceae</taxon>
        <taxon>Fibrobacter</taxon>
    </lineage>
</organism>
<dbReference type="SMART" id="SM00245">
    <property type="entry name" value="TSPc"/>
    <property type="match status" value="1"/>
</dbReference>
<keyword evidence="3" id="KW-1185">Reference proteome</keyword>
<dbReference type="SUPFAM" id="SSF50156">
    <property type="entry name" value="PDZ domain-like"/>
    <property type="match status" value="1"/>
</dbReference>
<proteinExistence type="predicted"/>
<dbReference type="InterPro" id="IPR029045">
    <property type="entry name" value="ClpP/crotonase-like_dom_sf"/>
</dbReference>
<reference evidence="3" key="1">
    <citation type="submission" date="2016-11" db="EMBL/GenBank/DDBJ databases">
        <authorList>
            <person name="Varghese N."/>
            <person name="Submissions S."/>
        </authorList>
    </citation>
    <scope>NUCLEOTIDE SEQUENCE [LARGE SCALE GENOMIC DNA]</scope>
    <source>
        <strain evidence="3">UWOS</strain>
    </source>
</reference>
<evidence type="ECO:0000313" key="2">
    <source>
        <dbReference type="EMBL" id="SHK62752.1"/>
    </source>
</evidence>
<dbReference type="AlphaFoldDB" id="A0A1M6U0C8"/>